<keyword evidence="2" id="KW-1185">Reference proteome</keyword>
<proteinExistence type="predicted"/>
<sequence>MMFALGAKFDRFINNGGGPPTIRIQGQHVIVLVACCLCRDNFQCLSNYIFMIPNMKLKI</sequence>
<reference evidence="2" key="1">
    <citation type="journal article" date="2020" name="Nat. Commun.">
        <title>Genome sequence of the cluster root forming white lupin.</title>
        <authorList>
            <person name="Hufnagel B."/>
            <person name="Marques A."/>
            <person name="Soriano A."/>
            <person name="Marques L."/>
            <person name="Divol F."/>
            <person name="Doumas P."/>
            <person name="Sallet E."/>
            <person name="Mancinotti D."/>
            <person name="Carrere S."/>
            <person name="Marande W."/>
            <person name="Arribat S."/>
            <person name="Keller J."/>
            <person name="Huneau C."/>
            <person name="Blein T."/>
            <person name="Aime D."/>
            <person name="Laguerre M."/>
            <person name="Taylor J."/>
            <person name="Schubert V."/>
            <person name="Nelson M."/>
            <person name="Geu-Flores F."/>
            <person name="Crespi M."/>
            <person name="Gallardo-Guerrero K."/>
            <person name="Delaux P.-M."/>
            <person name="Salse J."/>
            <person name="Berges H."/>
            <person name="Guyot R."/>
            <person name="Gouzy J."/>
            <person name="Peret B."/>
        </authorList>
    </citation>
    <scope>NUCLEOTIDE SEQUENCE [LARGE SCALE GENOMIC DNA]</scope>
    <source>
        <strain evidence="2">cv. Amiga</strain>
    </source>
</reference>
<name>A0A6A4R8T3_LUPAL</name>
<gene>
    <name evidence="1" type="ORF">Lalb_Chr01g0022661</name>
</gene>
<dbReference type="Proteomes" id="UP000447434">
    <property type="component" value="Chromosome 1"/>
</dbReference>
<dbReference type="AlphaFoldDB" id="A0A6A4R8T3"/>
<evidence type="ECO:0000313" key="2">
    <source>
        <dbReference type="Proteomes" id="UP000447434"/>
    </source>
</evidence>
<evidence type="ECO:0000313" key="1">
    <source>
        <dbReference type="EMBL" id="KAE9622191.1"/>
    </source>
</evidence>
<protein>
    <submittedName>
        <fullName evidence="1">Uncharacterized protein</fullName>
    </submittedName>
</protein>
<dbReference type="EMBL" id="WOCE01000001">
    <property type="protein sequence ID" value="KAE9622191.1"/>
    <property type="molecule type" value="Genomic_DNA"/>
</dbReference>
<comment type="caution">
    <text evidence="1">The sequence shown here is derived from an EMBL/GenBank/DDBJ whole genome shotgun (WGS) entry which is preliminary data.</text>
</comment>
<organism evidence="1 2">
    <name type="scientific">Lupinus albus</name>
    <name type="common">White lupine</name>
    <name type="synonym">Lupinus termis</name>
    <dbReference type="NCBI Taxonomy" id="3870"/>
    <lineage>
        <taxon>Eukaryota</taxon>
        <taxon>Viridiplantae</taxon>
        <taxon>Streptophyta</taxon>
        <taxon>Embryophyta</taxon>
        <taxon>Tracheophyta</taxon>
        <taxon>Spermatophyta</taxon>
        <taxon>Magnoliopsida</taxon>
        <taxon>eudicotyledons</taxon>
        <taxon>Gunneridae</taxon>
        <taxon>Pentapetalae</taxon>
        <taxon>rosids</taxon>
        <taxon>fabids</taxon>
        <taxon>Fabales</taxon>
        <taxon>Fabaceae</taxon>
        <taxon>Papilionoideae</taxon>
        <taxon>50 kb inversion clade</taxon>
        <taxon>genistoids sensu lato</taxon>
        <taxon>core genistoids</taxon>
        <taxon>Genisteae</taxon>
        <taxon>Lupinus</taxon>
    </lineage>
</organism>
<accession>A0A6A4R8T3</accession>